<keyword evidence="8 10" id="KW-0411">Iron-sulfur</keyword>
<comment type="function">
    <text evidence="10">DNA primase is the polymerase that synthesizes small RNA primers for the Okazaki fragments made during discontinuous DNA replication.</text>
</comment>
<evidence type="ECO:0000256" key="3">
    <source>
        <dbReference type="ARBA" id="ARBA00022485"/>
    </source>
</evidence>
<evidence type="ECO:0000256" key="8">
    <source>
        <dbReference type="ARBA" id="ARBA00023014"/>
    </source>
</evidence>
<keyword evidence="6 10" id="KW-0479">Metal-binding</keyword>
<feature type="binding site" evidence="11">
    <location>
        <position position="297"/>
    </location>
    <ligand>
        <name>[4Fe-4S] cluster</name>
        <dbReference type="ChEBI" id="CHEBI:49883"/>
    </ligand>
</feature>
<dbReference type="GO" id="GO:0003677">
    <property type="term" value="F:DNA binding"/>
    <property type="evidence" value="ECO:0007669"/>
    <property type="project" value="UniProtKB-UniRule"/>
</dbReference>
<feature type="region of interest" description="Disordered" evidence="12">
    <location>
        <begin position="458"/>
        <end position="483"/>
    </location>
</feature>
<feature type="domain" description="DNA primase large subunit C-terminal" evidence="13">
    <location>
        <begin position="290"/>
        <end position="455"/>
    </location>
</feature>
<keyword evidence="4 10" id="KW-0639">Primosome</keyword>
<dbReference type="Pfam" id="PF04104">
    <property type="entry name" value="DNA_primase_lrg"/>
    <property type="match status" value="1"/>
</dbReference>
<feature type="binding site" evidence="11">
    <location>
        <position position="392"/>
    </location>
    <ligand>
        <name>[4Fe-4S] cluster</name>
        <dbReference type="ChEBI" id="CHEBI:49883"/>
    </ligand>
</feature>
<evidence type="ECO:0000259" key="13">
    <source>
        <dbReference type="Pfam" id="PF04104"/>
    </source>
</evidence>
<dbReference type="Gene3D" id="1.20.930.80">
    <property type="match status" value="1"/>
</dbReference>
<evidence type="ECO:0000256" key="2">
    <source>
        <dbReference type="ARBA" id="ARBA00019038"/>
    </source>
</evidence>
<dbReference type="GO" id="GO:0046872">
    <property type="term" value="F:metal ion binding"/>
    <property type="evidence" value="ECO:0007669"/>
    <property type="project" value="UniProtKB-UniRule"/>
</dbReference>
<evidence type="ECO:0000256" key="10">
    <source>
        <dbReference type="PIRNR" id="PIRNR009449"/>
    </source>
</evidence>
<evidence type="ECO:0000256" key="6">
    <source>
        <dbReference type="ARBA" id="ARBA00022723"/>
    </source>
</evidence>
<dbReference type="InterPro" id="IPR016558">
    <property type="entry name" value="DNA_primase_lsu_euk"/>
</dbReference>
<evidence type="ECO:0000256" key="5">
    <source>
        <dbReference type="ARBA" id="ARBA00022705"/>
    </source>
</evidence>
<name>A0AAN7VDT6_9COLE</name>
<dbReference type="GO" id="GO:0006269">
    <property type="term" value="P:DNA replication, synthesis of primer"/>
    <property type="evidence" value="ECO:0007669"/>
    <property type="project" value="UniProtKB-KW"/>
</dbReference>
<protein>
    <recommendedName>
        <fullName evidence="2 10">DNA primase large subunit</fullName>
    </recommendedName>
</protein>
<evidence type="ECO:0000256" key="1">
    <source>
        <dbReference type="ARBA" id="ARBA00010564"/>
    </source>
</evidence>
<gene>
    <name evidence="14" type="ORF">RI129_005244</name>
</gene>
<evidence type="ECO:0000313" key="15">
    <source>
        <dbReference type="Proteomes" id="UP001329430"/>
    </source>
</evidence>
<keyword evidence="7 10" id="KW-0408">Iron</keyword>
<comment type="caution">
    <text evidence="14">The sequence shown here is derived from an EMBL/GenBank/DDBJ whole genome shotgun (WGS) entry which is preliminary data.</text>
</comment>
<evidence type="ECO:0000256" key="7">
    <source>
        <dbReference type="ARBA" id="ARBA00023004"/>
    </source>
</evidence>
<keyword evidence="15" id="KW-1185">Reference proteome</keyword>
<feature type="binding site" evidence="11">
    <location>
        <position position="432"/>
    </location>
    <ligand>
        <name>[4Fe-4S] cluster</name>
        <dbReference type="ChEBI" id="CHEBI:49883"/>
    </ligand>
</feature>
<dbReference type="CDD" id="cd07322">
    <property type="entry name" value="PriL_PriS_Eukaryotic"/>
    <property type="match status" value="1"/>
</dbReference>
<keyword evidence="9 10" id="KW-0238">DNA-binding</keyword>
<keyword evidence="3 10" id="KW-0004">4Fe-4S</keyword>
<comment type="cofactor">
    <cofactor evidence="10">
        <name>[4Fe-4S] cluster</name>
        <dbReference type="ChEBI" id="CHEBI:49883"/>
    </cofactor>
    <text evidence="10">Binds 1 [4Fe-4S] cluster.</text>
</comment>
<dbReference type="InterPro" id="IPR058560">
    <property type="entry name" value="DNA_primase_C"/>
</dbReference>
<dbReference type="AlphaFoldDB" id="A0AAN7VDT6"/>
<dbReference type="PIRSF" id="PIRSF009449">
    <property type="entry name" value="DNA_primase_large_subunit"/>
    <property type="match status" value="1"/>
</dbReference>
<evidence type="ECO:0000256" key="12">
    <source>
        <dbReference type="SAM" id="MobiDB-lite"/>
    </source>
</evidence>
<dbReference type="PANTHER" id="PTHR10537">
    <property type="entry name" value="DNA PRIMASE LARGE SUBUNIT"/>
    <property type="match status" value="1"/>
</dbReference>
<organism evidence="14 15">
    <name type="scientific">Pyrocoelia pectoralis</name>
    <dbReference type="NCBI Taxonomy" id="417401"/>
    <lineage>
        <taxon>Eukaryota</taxon>
        <taxon>Metazoa</taxon>
        <taxon>Ecdysozoa</taxon>
        <taxon>Arthropoda</taxon>
        <taxon>Hexapoda</taxon>
        <taxon>Insecta</taxon>
        <taxon>Pterygota</taxon>
        <taxon>Neoptera</taxon>
        <taxon>Endopterygota</taxon>
        <taxon>Coleoptera</taxon>
        <taxon>Polyphaga</taxon>
        <taxon>Elateriformia</taxon>
        <taxon>Elateroidea</taxon>
        <taxon>Lampyridae</taxon>
        <taxon>Lampyrinae</taxon>
        <taxon>Pyrocoelia</taxon>
    </lineage>
</organism>
<evidence type="ECO:0000256" key="11">
    <source>
        <dbReference type="PIRSR" id="PIRSR009449-1"/>
    </source>
</evidence>
<dbReference type="InterPro" id="IPR007238">
    <property type="entry name" value="DNA_primase_lsu_euk/arc"/>
</dbReference>
<proteinExistence type="inferred from homology"/>
<keyword evidence="5 10" id="KW-0235">DNA replication</keyword>
<dbReference type="Pfam" id="PF26466">
    <property type="entry name" value="DNA_primase_lrg_N"/>
    <property type="match status" value="1"/>
</dbReference>
<accession>A0AAN7VDT6</accession>
<dbReference type="PANTHER" id="PTHR10537:SF3">
    <property type="entry name" value="DNA PRIMASE LARGE SUBUNIT"/>
    <property type="match status" value="1"/>
</dbReference>
<reference evidence="14 15" key="1">
    <citation type="journal article" date="2024" name="Insects">
        <title>An Improved Chromosome-Level Genome Assembly of the Firefly Pyrocoelia pectoralis.</title>
        <authorList>
            <person name="Fu X."/>
            <person name="Meyer-Rochow V.B."/>
            <person name="Ballantyne L."/>
            <person name="Zhu X."/>
        </authorList>
    </citation>
    <scope>NUCLEOTIDE SEQUENCE [LARGE SCALE GENOMIC DNA]</scope>
    <source>
        <strain evidence="14">XCY_ONT2</strain>
    </source>
</reference>
<evidence type="ECO:0000256" key="9">
    <source>
        <dbReference type="ARBA" id="ARBA00023125"/>
    </source>
</evidence>
<dbReference type="GO" id="GO:0005658">
    <property type="term" value="C:alpha DNA polymerase:primase complex"/>
    <property type="evidence" value="ECO:0007669"/>
    <property type="project" value="UniProtKB-ARBA"/>
</dbReference>
<evidence type="ECO:0000313" key="14">
    <source>
        <dbReference type="EMBL" id="KAK5646780.1"/>
    </source>
</evidence>
<feature type="binding site" evidence="11">
    <location>
        <position position="376"/>
    </location>
    <ligand>
        <name>[4Fe-4S] cluster</name>
        <dbReference type="ChEBI" id="CHEBI:49883"/>
    </ligand>
</feature>
<dbReference type="Proteomes" id="UP001329430">
    <property type="component" value="Chromosome 3"/>
</dbReference>
<evidence type="ECO:0000256" key="4">
    <source>
        <dbReference type="ARBA" id="ARBA00022515"/>
    </source>
</evidence>
<sequence>MDFITRKKFQRKVESDSLSELYPIDLQLYNCPPTNQITLEEFEDLALERLQLLRILEQATQRGNKVFTQGWFDVVQSDLRKQKLIKFLHFFNPRGGNEAGVLESRRADHISHYILRLAYCRSEALRAWFLARELEWFKAKFITVSKQKPDVIQTFFTLNNLTYTSISNEEKQELLTSLLKSTAFVDDVSVTNFYKVPFSSVPSLINTRRVFVKSGMAYIPQFELVTCIQAIYRTRLNEALAHLSHIVPNIDDERLSKLLQNLHTTYTGHNYNALPENKFSVKGEFLDYYSKKQFPLCMRHIHQIFRSTHHMKHGCRLQYGLFLKGLGLTLEECLKVWRDEFTKLVDDNTFEKKYSYIVRHQHGKVGGMIQYKPYNCMKIITSNVGSGEHHGCPFKHFDATQLRQKLLEYGLSGTGIEEIMNLVKDTHYQIACTKYFELVHHKPSKSVINHPNQYFDESNEILNSDNSKKPPTYKLQDGNTSTS</sequence>
<comment type="similarity">
    <text evidence="1 10">Belongs to the eukaryotic-type primase large subunit family.</text>
</comment>
<dbReference type="GO" id="GO:0051539">
    <property type="term" value="F:4 iron, 4 sulfur cluster binding"/>
    <property type="evidence" value="ECO:0007669"/>
    <property type="project" value="UniProtKB-UniRule"/>
</dbReference>
<dbReference type="EMBL" id="JAVRBK010000003">
    <property type="protein sequence ID" value="KAK5646780.1"/>
    <property type="molecule type" value="Genomic_DNA"/>
</dbReference>
<dbReference type="GO" id="GO:0006270">
    <property type="term" value="P:DNA replication initiation"/>
    <property type="evidence" value="ECO:0007669"/>
    <property type="project" value="TreeGrafter"/>
</dbReference>